<proteinExistence type="predicted"/>
<dbReference type="AlphaFoldDB" id="A0A286AFP0"/>
<evidence type="ECO:0008006" key="3">
    <source>
        <dbReference type="Google" id="ProtNLM"/>
    </source>
</evidence>
<evidence type="ECO:0000313" key="2">
    <source>
        <dbReference type="Proteomes" id="UP000219335"/>
    </source>
</evidence>
<dbReference type="Proteomes" id="UP000219335">
    <property type="component" value="Unassembled WGS sequence"/>
</dbReference>
<accession>A0A286AFP0</accession>
<organism evidence="1 2">
    <name type="scientific">Nitrosomonas ureae</name>
    <dbReference type="NCBI Taxonomy" id="44577"/>
    <lineage>
        <taxon>Bacteria</taxon>
        <taxon>Pseudomonadati</taxon>
        <taxon>Pseudomonadota</taxon>
        <taxon>Betaproteobacteria</taxon>
        <taxon>Nitrosomonadales</taxon>
        <taxon>Nitrosomonadaceae</taxon>
        <taxon>Nitrosomonas</taxon>
    </lineage>
</organism>
<sequence>MAAVASEPFYQQVEIAFQLESAIFYNRQRKQKRLGYLSPAQFTQQYYANLLVA</sequence>
<reference evidence="1 2" key="1">
    <citation type="submission" date="2017-09" db="EMBL/GenBank/DDBJ databases">
        <authorList>
            <person name="Ehlers B."/>
            <person name="Leendertz F.H."/>
        </authorList>
    </citation>
    <scope>NUCLEOTIDE SEQUENCE [LARGE SCALE GENOMIC DNA]</scope>
    <source>
        <strain evidence="1 2">Nm42</strain>
    </source>
</reference>
<protein>
    <recommendedName>
        <fullName evidence="3">Integrase core domain-containing protein</fullName>
    </recommendedName>
</protein>
<name>A0A286AFP0_9PROT</name>
<evidence type="ECO:0000313" key="1">
    <source>
        <dbReference type="EMBL" id="SOD20718.1"/>
    </source>
</evidence>
<gene>
    <name evidence="1" type="ORF">SAMN06297164_2771</name>
</gene>
<dbReference type="EMBL" id="OCMU01000002">
    <property type="protein sequence ID" value="SOD20718.1"/>
    <property type="molecule type" value="Genomic_DNA"/>
</dbReference>